<evidence type="ECO:0000256" key="1">
    <source>
        <dbReference type="ARBA" id="ARBA00007626"/>
    </source>
</evidence>
<proteinExistence type="inferred from homology"/>
<dbReference type="NCBIfam" id="TIGR00756">
    <property type="entry name" value="PPR"/>
    <property type="match status" value="1"/>
</dbReference>
<dbReference type="Pfam" id="PF13041">
    <property type="entry name" value="PPR_2"/>
    <property type="match status" value="1"/>
</dbReference>
<dbReference type="GO" id="GO:0005739">
    <property type="term" value="C:mitochondrion"/>
    <property type="evidence" value="ECO:0007669"/>
    <property type="project" value="TreeGrafter"/>
</dbReference>
<gene>
    <name evidence="4" type="ORF">AARE701A_LOCUS18818</name>
</gene>
<evidence type="ECO:0000256" key="3">
    <source>
        <dbReference type="PROSITE-ProRule" id="PRU00708"/>
    </source>
</evidence>
<evidence type="ECO:0000313" key="5">
    <source>
        <dbReference type="Proteomes" id="UP000682877"/>
    </source>
</evidence>
<dbReference type="PANTHER" id="PTHR45717">
    <property type="entry name" value="OS12G0527900 PROTEIN"/>
    <property type="match status" value="1"/>
</dbReference>
<dbReference type="AlphaFoldDB" id="A0A8S2AVY3"/>
<dbReference type="Proteomes" id="UP000682877">
    <property type="component" value="Chromosome 7"/>
</dbReference>
<name>A0A8S2AVY3_ARAAE</name>
<keyword evidence="2" id="KW-0677">Repeat</keyword>
<dbReference type="PROSITE" id="PS51375">
    <property type="entry name" value="PPR"/>
    <property type="match status" value="1"/>
</dbReference>
<protein>
    <recommendedName>
        <fullName evidence="6">Pentatricopeptide repeat-containing protein</fullName>
    </recommendedName>
</protein>
<dbReference type="Pfam" id="PF01535">
    <property type="entry name" value="PPR"/>
    <property type="match status" value="2"/>
</dbReference>
<feature type="repeat" description="PPR" evidence="3">
    <location>
        <begin position="136"/>
        <end position="170"/>
    </location>
</feature>
<accession>A0A8S2AVY3</accession>
<dbReference type="Gene3D" id="1.25.40.10">
    <property type="entry name" value="Tetratricopeptide repeat domain"/>
    <property type="match status" value="2"/>
</dbReference>
<dbReference type="SUPFAM" id="SSF48452">
    <property type="entry name" value="TPR-like"/>
    <property type="match status" value="1"/>
</dbReference>
<sequence length="480" mass="54827">MWFFSVCNRLNNGVNLLFCLQRITLSREYGSSMGRFGLYKRISPLGDPKISIFPVLDQWRGEGNYTSKEELRGMIKELIKYKRFVHALEVSRWMSDRMFFPLSLTDFGTRINLISRVCGLGEAEVFFENIPKDMKGIAVFSSLLSCYAREKSAEKAEKLVEAMKEAGVSMDTRCYNLMMNMYYQMNVHGKLDDLMLEMEQNGVSFDQFTLSIRLSAYAAASNIEGIEKTIEKISSVSETAIDWTIYSAAANAFLKVELIDEATMMLKKCEEFVNEDSGNEAFHTLLKLYGETGRKEDLSRVWLRFKEERKVFNSGYKIMISSALKFGDIELVEKVFNQWESEKLSYDFRIPNLLIKFYCEKGLTEKAELLLKKAEGNRVSPPMDAYICLANIYLEGDEISKATEAIERAVSTQIETEQRLEAQGELLNSCLACLRGNGDGRKRFGEVMDSLTSENLFSIAALERLSHHLSQVRENNILSC</sequence>
<dbReference type="EMBL" id="LR999457">
    <property type="protein sequence ID" value="CAE6184192.1"/>
    <property type="molecule type" value="Genomic_DNA"/>
</dbReference>
<comment type="similarity">
    <text evidence="1">Belongs to the PPR family. P subfamily.</text>
</comment>
<evidence type="ECO:0008006" key="6">
    <source>
        <dbReference type="Google" id="ProtNLM"/>
    </source>
</evidence>
<dbReference type="GO" id="GO:0003729">
    <property type="term" value="F:mRNA binding"/>
    <property type="evidence" value="ECO:0007669"/>
    <property type="project" value="UniProtKB-ARBA"/>
</dbReference>
<dbReference type="InterPro" id="IPR011990">
    <property type="entry name" value="TPR-like_helical_dom_sf"/>
</dbReference>
<dbReference type="PANTHER" id="PTHR45717:SF57">
    <property type="entry name" value="PENTACOTRIPEPTIDE-REPEAT REGION OF PRORP DOMAIN-CONTAINING PROTEIN"/>
    <property type="match status" value="1"/>
</dbReference>
<keyword evidence="5" id="KW-1185">Reference proteome</keyword>
<organism evidence="4 5">
    <name type="scientific">Arabidopsis arenosa</name>
    <name type="common">Sand rock-cress</name>
    <name type="synonym">Cardaminopsis arenosa</name>
    <dbReference type="NCBI Taxonomy" id="38785"/>
    <lineage>
        <taxon>Eukaryota</taxon>
        <taxon>Viridiplantae</taxon>
        <taxon>Streptophyta</taxon>
        <taxon>Embryophyta</taxon>
        <taxon>Tracheophyta</taxon>
        <taxon>Spermatophyta</taxon>
        <taxon>Magnoliopsida</taxon>
        <taxon>eudicotyledons</taxon>
        <taxon>Gunneridae</taxon>
        <taxon>Pentapetalae</taxon>
        <taxon>rosids</taxon>
        <taxon>malvids</taxon>
        <taxon>Brassicales</taxon>
        <taxon>Brassicaceae</taxon>
        <taxon>Camelineae</taxon>
        <taxon>Arabidopsis</taxon>
    </lineage>
</organism>
<evidence type="ECO:0000313" key="4">
    <source>
        <dbReference type="EMBL" id="CAE6184192.1"/>
    </source>
</evidence>
<dbReference type="InterPro" id="IPR002885">
    <property type="entry name" value="PPR_rpt"/>
</dbReference>
<evidence type="ECO:0000256" key="2">
    <source>
        <dbReference type="ARBA" id="ARBA00022737"/>
    </source>
</evidence>
<reference evidence="4" key="1">
    <citation type="submission" date="2021-01" db="EMBL/GenBank/DDBJ databases">
        <authorList>
            <person name="Bezrukov I."/>
        </authorList>
    </citation>
    <scope>NUCLEOTIDE SEQUENCE</scope>
</reference>